<protein>
    <submittedName>
        <fullName evidence="2">Protein dgcr6</fullName>
    </submittedName>
</protein>
<gene>
    <name evidence="2" type="primary">DGCR6</name>
    <name evidence="2" type="ORF">SK128_014201</name>
</gene>
<accession>A0AAN8ZXU2</accession>
<dbReference type="Pfam" id="PF07324">
    <property type="entry name" value="DGCR6"/>
    <property type="match status" value="1"/>
</dbReference>
<organism evidence="2 3">
    <name type="scientific">Halocaridina rubra</name>
    <name type="common">Hawaiian red shrimp</name>
    <dbReference type="NCBI Taxonomy" id="373956"/>
    <lineage>
        <taxon>Eukaryota</taxon>
        <taxon>Metazoa</taxon>
        <taxon>Ecdysozoa</taxon>
        <taxon>Arthropoda</taxon>
        <taxon>Crustacea</taxon>
        <taxon>Multicrustacea</taxon>
        <taxon>Malacostraca</taxon>
        <taxon>Eumalacostraca</taxon>
        <taxon>Eucarida</taxon>
        <taxon>Decapoda</taxon>
        <taxon>Pleocyemata</taxon>
        <taxon>Caridea</taxon>
        <taxon>Atyoidea</taxon>
        <taxon>Atyidae</taxon>
        <taxon>Halocaridina</taxon>
    </lineage>
</organism>
<dbReference type="Proteomes" id="UP001381693">
    <property type="component" value="Unassembled WGS sequence"/>
</dbReference>
<sequence length="174" mass="20444">MHSGTSSDTQERLYKMLENLQNLARQIPTKFQQRLPYDLLSPLAHVLLDNTVFEIVRELVELQHMTEKSLHQQRMHLINKHRVEKESLIKQHREEILAAERQGKAHVAARLPRLHGEQLTEMERRHAQEVSNCHERILQLLDQKAKIKYLNTDFLGMGKLGDWYLGVVVLVQLF</sequence>
<dbReference type="PANTHER" id="PTHR13054:SF2">
    <property type="entry name" value="PROTEIN DGCR6"/>
    <property type="match status" value="1"/>
</dbReference>
<evidence type="ECO:0000313" key="2">
    <source>
        <dbReference type="EMBL" id="KAK7072591.1"/>
    </source>
</evidence>
<dbReference type="AlphaFoldDB" id="A0AAN8ZXU2"/>
<dbReference type="PANTHER" id="PTHR13054">
    <property type="entry name" value="DIGEORGE SYNDROME CRITICAL REGION 6 DGCR6 FAMILY MEMBER"/>
    <property type="match status" value="1"/>
</dbReference>
<name>A0AAN8ZXU2_HALRR</name>
<dbReference type="InterPro" id="IPR010849">
    <property type="entry name" value="Gonadal"/>
</dbReference>
<comment type="similarity">
    <text evidence="1">Belongs to the gonadal family.</text>
</comment>
<evidence type="ECO:0000313" key="3">
    <source>
        <dbReference type="Proteomes" id="UP001381693"/>
    </source>
</evidence>
<proteinExistence type="inferred from homology"/>
<keyword evidence="3" id="KW-1185">Reference proteome</keyword>
<dbReference type="EMBL" id="JAXCGZ010013411">
    <property type="protein sequence ID" value="KAK7072591.1"/>
    <property type="molecule type" value="Genomic_DNA"/>
</dbReference>
<evidence type="ECO:0000256" key="1">
    <source>
        <dbReference type="ARBA" id="ARBA00005939"/>
    </source>
</evidence>
<reference evidence="2 3" key="1">
    <citation type="submission" date="2023-11" db="EMBL/GenBank/DDBJ databases">
        <title>Halocaridina rubra genome assembly.</title>
        <authorList>
            <person name="Smith C."/>
        </authorList>
    </citation>
    <scope>NUCLEOTIDE SEQUENCE [LARGE SCALE GENOMIC DNA]</scope>
    <source>
        <strain evidence="2">EP-1</strain>
        <tissue evidence="2">Whole</tissue>
    </source>
</reference>
<comment type="caution">
    <text evidence="2">The sequence shown here is derived from an EMBL/GenBank/DDBJ whole genome shotgun (WGS) entry which is preliminary data.</text>
</comment>